<sequence>MNSDDIIWEVINGQFCSFKTSSATQKFCRNPYNLTGLCDRGSCPLANSQYATVREDQGVLYLYMKTAERAHMPSRLWERIALPKDFGQALEIIDNELEYWPKFLQLKCKQRLTRLTQYLMRLRRLRLKTHDKLVTVNKKRERREARREARAEAVARLDRSIEKELLERLKSKAYGDTPLNVREDVWNEVLMGDNLELDDDLTDEELSEDGEAELEDEKMEDDELADDGLIREYVADFSESDDDGDDLEDMFDDDGDSDDLADDISFDGENEQDVPVDSDASDSDNGGQPKTKAGKHAKPQTKRKLASDRKPLPTQRPKKRHAYVEIEYENEPAQRMLQ</sequence>
<dbReference type="InterPro" id="IPR029004">
    <property type="entry name" value="Ribosomal_eL28/Mak16"/>
</dbReference>
<dbReference type="GO" id="GO:0000460">
    <property type="term" value="P:maturation of 5.8S rRNA"/>
    <property type="evidence" value="ECO:0007669"/>
    <property type="project" value="TreeGrafter"/>
</dbReference>
<dbReference type="InterPro" id="IPR006958">
    <property type="entry name" value="Mak16"/>
</dbReference>
<evidence type="ECO:0000259" key="6">
    <source>
        <dbReference type="Pfam" id="PF01778"/>
    </source>
</evidence>
<keyword evidence="3 4" id="KW-0539">Nucleus</keyword>
<feature type="region of interest" description="Disordered" evidence="5">
    <location>
        <begin position="237"/>
        <end position="338"/>
    </location>
</feature>
<feature type="compositionally biased region" description="Basic residues" evidence="5">
    <location>
        <begin position="292"/>
        <end position="304"/>
    </location>
</feature>
<feature type="region of interest" description="Disordered" evidence="5">
    <location>
        <begin position="197"/>
        <end position="225"/>
    </location>
</feature>
<dbReference type="GO" id="GO:0030687">
    <property type="term" value="C:preribosome, large subunit precursor"/>
    <property type="evidence" value="ECO:0007669"/>
    <property type="project" value="TreeGrafter"/>
</dbReference>
<proteinExistence type="inferred from homology"/>
<feature type="domain" description="Ribosomal eL28/Mak16" evidence="6">
    <location>
        <begin position="6"/>
        <end position="118"/>
    </location>
</feature>
<dbReference type="FunFam" id="3.30.390.110:FF:000001">
    <property type="entry name" value="Protein MAK16 homolog"/>
    <property type="match status" value="1"/>
</dbReference>
<evidence type="ECO:0000313" key="7">
    <source>
        <dbReference type="EMBL" id="KAJ1973616.1"/>
    </source>
</evidence>
<comment type="caution">
    <text evidence="7">The sequence shown here is derived from an EMBL/GenBank/DDBJ whole genome shotgun (WGS) entry which is preliminary data.</text>
</comment>
<dbReference type="AlphaFoldDB" id="A0A9W8AXT6"/>
<gene>
    <name evidence="7" type="primary">mak16</name>
    <name evidence="7" type="ORF">H4R34_005012</name>
</gene>
<comment type="similarity">
    <text evidence="2 4">Belongs to the MAK16 family.</text>
</comment>
<evidence type="ECO:0000256" key="3">
    <source>
        <dbReference type="ARBA" id="ARBA00023242"/>
    </source>
</evidence>
<dbReference type="Proteomes" id="UP001151582">
    <property type="component" value="Unassembled WGS sequence"/>
</dbReference>
<evidence type="ECO:0000256" key="1">
    <source>
        <dbReference type="ARBA" id="ARBA00004123"/>
    </source>
</evidence>
<dbReference type="PIRSF" id="PIRSF003352">
    <property type="entry name" value="MAK16"/>
    <property type="match status" value="1"/>
</dbReference>
<dbReference type="PANTHER" id="PTHR23405">
    <property type="entry name" value="MAINTENANCE OF KILLER 16 MAK16 PROTEIN-RELATED"/>
    <property type="match status" value="1"/>
</dbReference>
<evidence type="ECO:0000256" key="4">
    <source>
        <dbReference type="PIRNR" id="PIRNR003352"/>
    </source>
</evidence>
<protein>
    <recommendedName>
        <fullName evidence="4">Protein MAK16</fullName>
    </recommendedName>
</protein>
<dbReference type="GO" id="GO:0005730">
    <property type="term" value="C:nucleolus"/>
    <property type="evidence" value="ECO:0007669"/>
    <property type="project" value="UniProtKB-UniRule"/>
</dbReference>
<feature type="compositionally biased region" description="Acidic residues" evidence="5">
    <location>
        <begin position="238"/>
        <end position="282"/>
    </location>
</feature>
<name>A0A9W8AXT6_9FUNG</name>
<comment type="subcellular location">
    <subcellularLocation>
        <location evidence="1">Nucleus</location>
    </subcellularLocation>
</comment>
<dbReference type="OrthoDB" id="10251342at2759"/>
<dbReference type="GO" id="GO:0000470">
    <property type="term" value="P:maturation of LSU-rRNA"/>
    <property type="evidence" value="ECO:0007669"/>
    <property type="project" value="TreeGrafter"/>
</dbReference>
<dbReference type="Pfam" id="PF04874">
    <property type="entry name" value="Mak16"/>
    <property type="match status" value="1"/>
</dbReference>
<evidence type="ECO:0000256" key="5">
    <source>
        <dbReference type="SAM" id="MobiDB-lite"/>
    </source>
</evidence>
<dbReference type="PANTHER" id="PTHR23405:SF4">
    <property type="entry name" value="PROTEIN MAK16 HOMOLOG"/>
    <property type="match status" value="1"/>
</dbReference>
<reference evidence="7" key="1">
    <citation type="submission" date="2022-07" db="EMBL/GenBank/DDBJ databases">
        <title>Phylogenomic reconstructions and comparative analyses of Kickxellomycotina fungi.</title>
        <authorList>
            <person name="Reynolds N.K."/>
            <person name="Stajich J.E."/>
            <person name="Barry K."/>
            <person name="Grigoriev I.V."/>
            <person name="Crous P."/>
            <person name="Smith M.E."/>
        </authorList>
    </citation>
    <scope>NUCLEOTIDE SEQUENCE</scope>
    <source>
        <strain evidence="7">RSA 567</strain>
    </source>
</reference>
<organism evidence="7 8">
    <name type="scientific">Dimargaris verticillata</name>
    <dbReference type="NCBI Taxonomy" id="2761393"/>
    <lineage>
        <taxon>Eukaryota</taxon>
        <taxon>Fungi</taxon>
        <taxon>Fungi incertae sedis</taxon>
        <taxon>Zoopagomycota</taxon>
        <taxon>Kickxellomycotina</taxon>
        <taxon>Dimargaritomycetes</taxon>
        <taxon>Dimargaritales</taxon>
        <taxon>Dimargaritaceae</taxon>
        <taxon>Dimargaris</taxon>
    </lineage>
</organism>
<dbReference type="Pfam" id="PF01778">
    <property type="entry name" value="Ribosomal_L28e"/>
    <property type="match status" value="1"/>
</dbReference>
<evidence type="ECO:0000313" key="8">
    <source>
        <dbReference type="Proteomes" id="UP001151582"/>
    </source>
</evidence>
<dbReference type="EMBL" id="JANBQB010000789">
    <property type="protein sequence ID" value="KAJ1973616.1"/>
    <property type="molecule type" value="Genomic_DNA"/>
</dbReference>
<evidence type="ECO:0000256" key="2">
    <source>
        <dbReference type="ARBA" id="ARBA00005514"/>
    </source>
</evidence>
<dbReference type="Gene3D" id="3.30.390.110">
    <property type="match status" value="1"/>
</dbReference>
<keyword evidence="8" id="KW-1185">Reference proteome</keyword>
<accession>A0A9W8AXT6</accession>